<dbReference type="InterPro" id="IPR023394">
    <property type="entry name" value="Sec7_C_sf"/>
</dbReference>
<dbReference type="SUPFAM" id="SSF48371">
    <property type="entry name" value="ARM repeat"/>
    <property type="match status" value="1"/>
</dbReference>
<dbReference type="Gene3D" id="1.10.220.20">
    <property type="match status" value="1"/>
</dbReference>
<dbReference type="SMART" id="SM00222">
    <property type="entry name" value="Sec7"/>
    <property type="match status" value="1"/>
</dbReference>
<sequence length="1777" mass="191511">MLESTEETKSSIANNEATGYAAHSPDGWRLLVESEVDTIVRELRKNALWTEAADREGLGALWVGGSCWPGTVSTGTGTDASSIRREFASRRTLGRAGESIGMASFSDKGDEALDDDYAMGRLIMLESFLALREAINGVSDVRELSINAVLEPYLLVIRDAETTGPITRSALVSIQRFVENGIVDLSRPEAVPALLDVTRAVTHCRFEATDAASDEAVLMQILNVLGALVLGRGGERLNDVTICEIMETVLSMSCQMRLSEMLRKSAEATLFSLVTFVFGKLKDISDSQEEEEEEEEEDDSEASMAMPSPSNMLVNTARGAKGAGDTVGFGIAAIRELYRVLVALTDPRDLQYTDSMRLLALNTLHAALQRAGSAMDAIGALREMTLGNLSRNLLLVLQRDHVPLISAAQRVLFLIFASHKRDTKGQLELYLCQTLGRLMVAPVIERQGSRAAIGPRAGSNAGSGPPTPVTGAGENAFGDGALDVAAIERPLTHSEEVSLYHAASLRRGVRGRPALLEVRRQLLEGLHHLLTGDESLLTDLWVNFDCDMQRGNMFDFLMTFMAQRAIPWRESFGEDEAFMDILIFHLVRVASRAGVEAPSGRWAELLGIRSSSKKAKMAIRADMSQTSPCGPLHLPVLLDRKSHKDAMMQAAKLFNEKPKDGVAFLQRTGALGQAVGEATQNLSQFLRETPILNKRLVGEFLAKPSNLEVLQAYVSQFDYSGKRLDEALRALLGTFRLPGESQQIECIMEAFATAYAASGHPDIATKDAAFILSYAVIMLNTDQHSRQVRNRMQLSDFARNLKGVNDGVDFREGFLADIFIAIRDAEIVFPEEHEGAAGFEYAWRGVATAGPWATTRLRTGAYDRELLETTWPRLLRTMERALAQAPTDRTLRRALTGMHALTGAAAVHGINSCVDATLHALAGLTGLGSLNLQTLPQQVYVRRRGRYMILGADDAAASVAQAGAQTLEDASVLVSQPALDFGSDYRAQVAFVALSELVARFCFALGTSGWEDVFCIVGDAVDMDILPIRTILAGTWVPRAATLRAMVAASKQSPATQKPEAGGLLSAFSSLWGSGGSGADSPRGPRPETPLWRAAPDLLAATVARGHQAVSVSAIVELADLPRRIQDDTALAGFIAAIAHRLPQSSQSEKSQKSASDKYLPAPVFFLELVFALFVNYPLRAPSLWTILEQPVQRMFECAEELNPYVLERAVHALLAAIAAVLKAASGQQDALITETLDRMVRCLGLLRDVSDATSDSIAVALAAGIRHLVSADVRVLVSTLASWDVLRQLLMRLAHAQSSEACDEAMAVLPAIVELIRSGSIDRAVYFLNTLDILASFMPGDRALNADANDSRARARSLISMLADMQAAAKAEAAISPAGSSAVGSPNIGASSTGTRHHGHQHTLTEPSVASALSKMSITLRSSPVSMWAAAMNSLAVYACSANRETRQLACAHVQRAITVDLGSVCWVTAAFHRVVFPLMDTLLRADMLADSSMEDTHARCISMLTSFFLHNAASLQSSEPAAAEDGPRDQAPPLDQIWLRLIGVLSSYIYTSNLAREKRSEPSSPLSVPAEQKDEKSQGHLGVLGEMAEESAKNCILVLDTMGIFGDADHDKETNALWRKTWELLDKASPLMRLRILPAPINASTAEEKVDQSAENEADASAISPDATANASLDASAIAAVSESAVPSEPHVSRSEIPTVSIVAEGEEADAGNANSASEKQPEPSASDVVQQNNATGGLTSPAEVDLSNKDHNADQHNIDAKKKRKSRINIITVS</sequence>
<organism evidence="3 4">
    <name type="scientific">Coemansia asiatica</name>
    <dbReference type="NCBI Taxonomy" id="1052880"/>
    <lineage>
        <taxon>Eukaryota</taxon>
        <taxon>Fungi</taxon>
        <taxon>Fungi incertae sedis</taxon>
        <taxon>Zoopagomycota</taxon>
        <taxon>Kickxellomycotina</taxon>
        <taxon>Kickxellomycetes</taxon>
        <taxon>Kickxellales</taxon>
        <taxon>Kickxellaceae</taxon>
        <taxon>Coemansia</taxon>
    </lineage>
</organism>
<dbReference type="GO" id="GO:0016192">
    <property type="term" value="P:vesicle-mediated transport"/>
    <property type="evidence" value="ECO:0007669"/>
    <property type="project" value="UniProtKB-ARBA"/>
</dbReference>
<feature type="compositionally biased region" description="Acidic residues" evidence="1">
    <location>
        <begin position="286"/>
        <end position="301"/>
    </location>
</feature>
<dbReference type="EMBL" id="JANBOH010000441">
    <property type="protein sequence ID" value="KAJ1642256.1"/>
    <property type="molecule type" value="Genomic_DNA"/>
</dbReference>
<reference evidence="3" key="1">
    <citation type="submission" date="2022-07" db="EMBL/GenBank/DDBJ databases">
        <title>Phylogenomic reconstructions and comparative analyses of Kickxellomycotina fungi.</title>
        <authorList>
            <person name="Reynolds N.K."/>
            <person name="Stajich J.E."/>
            <person name="Barry K."/>
            <person name="Grigoriev I.V."/>
            <person name="Crous P."/>
            <person name="Smith M.E."/>
        </authorList>
    </citation>
    <scope>NUCLEOTIDE SEQUENCE</scope>
    <source>
        <strain evidence="3">NBRC 105413</strain>
    </source>
</reference>
<gene>
    <name evidence="3" type="primary">GEA2</name>
    <name evidence="3" type="ORF">LPJ64_005884</name>
</gene>
<dbReference type="Gene3D" id="1.10.1000.11">
    <property type="entry name" value="Arf Nucleotide-binding Site Opener,domain 2"/>
    <property type="match status" value="1"/>
</dbReference>
<dbReference type="Pfam" id="PF01369">
    <property type="entry name" value="Sec7"/>
    <property type="match status" value="1"/>
</dbReference>
<keyword evidence="4" id="KW-1185">Reference proteome</keyword>
<dbReference type="InterPro" id="IPR000904">
    <property type="entry name" value="Sec7_dom"/>
</dbReference>
<evidence type="ECO:0000256" key="1">
    <source>
        <dbReference type="SAM" id="MobiDB-lite"/>
    </source>
</evidence>
<feature type="compositionally biased region" description="Polar residues" evidence="1">
    <location>
        <begin position="1730"/>
        <end position="1741"/>
    </location>
</feature>
<comment type="caution">
    <text evidence="3">The sequence shown here is derived from an EMBL/GenBank/DDBJ whole genome shotgun (WGS) entry which is preliminary data.</text>
</comment>
<dbReference type="SUPFAM" id="SSF48425">
    <property type="entry name" value="Sec7 domain"/>
    <property type="match status" value="1"/>
</dbReference>
<dbReference type="GO" id="GO:0012505">
    <property type="term" value="C:endomembrane system"/>
    <property type="evidence" value="ECO:0007669"/>
    <property type="project" value="UniProtKB-ARBA"/>
</dbReference>
<dbReference type="PROSITE" id="PS50190">
    <property type="entry name" value="SEC7"/>
    <property type="match status" value="1"/>
</dbReference>
<feature type="region of interest" description="Disordered" evidence="1">
    <location>
        <begin position="1711"/>
        <end position="1777"/>
    </location>
</feature>
<dbReference type="PANTHER" id="PTHR10663">
    <property type="entry name" value="GUANYL-NUCLEOTIDE EXCHANGE FACTOR"/>
    <property type="match status" value="1"/>
</dbReference>
<dbReference type="GO" id="GO:0005737">
    <property type="term" value="C:cytoplasm"/>
    <property type="evidence" value="ECO:0007669"/>
    <property type="project" value="UniProtKB-ARBA"/>
</dbReference>
<feature type="region of interest" description="Disordered" evidence="1">
    <location>
        <begin position="1561"/>
        <end position="1580"/>
    </location>
</feature>
<feature type="region of interest" description="Disordered" evidence="1">
    <location>
        <begin position="452"/>
        <end position="474"/>
    </location>
</feature>
<dbReference type="GO" id="GO:0005085">
    <property type="term" value="F:guanyl-nucleotide exchange factor activity"/>
    <property type="evidence" value="ECO:0007669"/>
    <property type="project" value="InterPro"/>
</dbReference>
<dbReference type="PANTHER" id="PTHR10663:SF388">
    <property type="entry name" value="GOLGI-SPECIFIC BREFELDIN A-RESISTANCE GUANINE NUCLEOTIDE EXCHANGE FACTOR 1"/>
    <property type="match status" value="1"/>
</dbReference>
<dbReference type="CDD" id="cd00171">
    <property type="entry name" value="Sec7"/>
    <property type="match status" value="1"/>
</dbReference>
<feature type="compositionally biased region" description="Basic and acidic residues" evidence="1">
    <location>
        <begin position="1749"/>
        <end position="1763"/>
    </location>
</feature>
<evidence type="ECO:0000313" key="3">
    <source>
        <dbReference type="EMBL" id="KAJ1642256.1"/>
    </source>
</evidence>
<feature type="region of interest" description="Disordered" evidence="1">
    <location>
        <begin position="1379"/>
        <end position="1405"/>
    </location>
</feature>
<feature type="region of interest" description="Disordered" evidence="1">
    <location>
        <begin position="285"/>
        <end position="316"/>
    </location>
</feature>
<evidence type="ECO:0000259" key="2">
    <source>
        <dbReference type="PROSITE" id="PS50190"/>
    </source>
</evidence>
<dbReference type="InterPro" id="IPR035999">
    <property type="entry name" value="Sec7_dom_sf"/>
</dbReference>
<dbReference type="GO" id="GO:0032012">
    <property type="term" value="P:regulation of ARF protein signal transduction"/>
    <property type="evidence" value="ECO:0007669"/>
    <property type="project" value="InterPro"/>
</dbReference>
<protein>
    <submittedName>
        <fullName evidence="3">GDP/GTP exchange factor for ARF</fullName>
    </submittedName>
</protein>
<feature type="compositionally biased region" description="Polar residues" evidence="1">
    <location>
        <begin position="1383"/>
        <end position="1395"/>
    </location>
</feature>
<evidence type="ECO:0000313" key="4">
    <source>
        <dbReference type="Proteomes" id="UP001145021"/>
    </source>
</evidence>
<proteinExistence type="predicted"/>
<accession>A0A9W7XGU0</accession>
<dbReference type="Proteomes" id="UP001145021">
    <property type="component" value="Unassembled WGS sequence"/>
</dbReference>
<dbReference type="InterPro" id="IPR016024">
    <property type="entry name" value="ARM-type_fold"/>
</dbReference>
<feature type="domain" description="SEC7" evidence="2">
    <location>
        <begin position="636"/>
        <end position="825"/>
    </location>
</feature>
<name>A0A9W7XGU0_9FUNG</name>